<accession>A0A090VXM4</accession>
<dbReference type="Proteomes" id="UP000030184">
    <property type="component" value="Unassembled WGS sequence"/>
</dbReference>
<name>A0A090VXM4_9FLAO</name>
<comment type="caution">
    <text evidence="2">The sequence shown here is derived from an EMBL/GenBank/DDBJ whole genome shotgun (WGS) entry which is preliminary data.</text>
</comment>
<proteinExistence type="predicted"/>
<evidence type="ECO:0000313" key="3">
    <source>
        <dbReference type="EMBL" id="GAL89028.1"/>
    </source>
</evidence>
<organism evidence="2 4">
    <name type="scientific">Jejuia pallidilutea</name>
    <dbReference type="NCBI Taxonomy" id="504487"/>
    <lineage>
        <taxon>Bacteria</taxon>
        <taxon>Pseudomonadati</taxon>
        <taxon>Bacteroidota</taxon>
        <taxon>Flavobacteriia</taxon>
        <taxon>Flavobacteriales</taxon>
        <taxon>Flavobacteriaceae</taxon>
        <taxon>Jejuia</taxon>
    </lineage>
</organism>
<protein>
    <submittedName>
        <fullName evidence="2">Uncharacterized protein</fullName>
    </submittedName>
</protein>
<evidence type="ECO:0000313" key="1">
    <source>
        <dbReference type="EMBL" id="GAL65413.1"/>
    </source>
</evidence>
<sequence>MFLITFGDANLTAANIGFVYSYGENKRLMPMLNGFRCNT</sequence>
<dbReference type="EMBL" id="BBNS01000001">
    <property type="protein sequence ID" value="GAL69475.1"/>
    <property type="molecule type" value="Genomic_DNA"/>
</dbReference>
<gene>
    <name evidence="1" type="ORF">JCM19301_3873</name>
    <name evidence="2" type="ORF">JCM19302_4204</name>
    <name evidence="3" type="ORF">JCM19538_2017</name>
</gene>
<keyword evidence="5" id="KW-1185">Reference proteome</keyword>
<evidence type="ECO:0000313" key="4">
    <source>
        <dbReference type="Proteomes" id="UP000029646"/>
    </source>
</evidence>
<reference evidence="5" key="1">
    <citation type="journal article" date="2014" name="Genome Announc.">
        <title>Draft Genome Sequence of Marine Flavobacterium Jejuia pallidilutea Strain 11shimoA1 and Pigmentation Mutants.</title>
        <authorList>
            <person name="Takatani N."/>
            <person name="Nakanishi M."/>
            <person name="Meirelles P."/>
            <person name="Mino S."/>
            <person name="Suda W."/>
            <person name="Oshima K."/>
            <person name="Hattori M."/>
            <person name="Ohkuma M."/>
            <person name="Hosokawa M."/>
            <person name="Miyashita K."/>
            <person name="Thompson F.L."/>
            <person name="Niwa A."/>
            <person name="Sawabe T."/>
            <person name="Sawabe T."/>
        </authorList>
    </citation>
    <scope>NUCLEOTIDE SEQUENCE [LARGE SCALE GENOMIC DNA]</scope>
    <source>
        <strain evidence="5">JCM 19538</strain>
    </source>
</reference>
<dbReference type="Proteomes" id="UP000029641">
    <property type="component" value="Unassembled WGS sequence"/>
</dbReference>
<evidence type="ECO:0000313" key="2">
    <source>
        <dbReference type="EMBL" id="GAL69475.1"/>
    </source>
</evidence>
<dbReference type="Proteomes" id="UP000029646">
    <property type="component" value="Unassembled WGS sequence"/>
</dbReference>
<evidence type="ECO:0000313" key="5">
    <source>
        <dbReference type="Proteomes" id="UP000030184"/>
    </source>
</evidence>
<dbReference type="EMBL" id="BBNR01000001">
    <property type="protein sequence ID" value="GAL65413.1"/>
    <property type="molecule type" value="Genomic_DNA"/>
</dbReference>
<dbReference type="STRING" id="504487.JCM19538_2017"/>
<dbReference type="AlphaFoldDB" id="A0A090VXM4"/>
<dbReference type="EMBL" id="BBNY01000005">
    <property type="protein sequence ID" value="GAL89028.1"/>
    <property type="molecule type" value="Genomic_DNA"/>
</dbReference>